<evidence type="ECO:0000313" key="4">
    <source>
        <dbReference type="Proteomes" id="UP000628840"/>
    </source>
</evidence>
<proteinExistence type="predicted"/>
<dbReference type="OrthoDB" id="200377at2157"/>
<accession>A0A830ESR7</accession>
<dbReference type="Proteomes" id="UP000628840">
    <property type="component" value="Unassembled WGS sequence"/>
</dbReference>
<evidence type="ECO:0000313" key="3">
    <source>
        <dbReference type="EMBL" id="GGL25858.1"/>
    </source>
</evidence>
<feature type="compositionally biased region" description="Basic and acidic residues" evidence="1">
    <location>
        <begin position="142"/>
        <end position="154"/>
    </location>
</feature>
<dbReference type="EMBL" id="BMPF01000001">
    <property type="protein sequence ID" value="GGL25858.1"/>
    <property type="molecule type" value="Genomic_DNA"/>
</dbReference>
<comment type="caution">
    <text evidence="3">The sequence shown here is derived from an EMBL/GenBank/DDBJ whole genome shotgun (WGS) entry which is preliminary data.</text>
</comment>
<dbReference type="Pfam" id="PF22751">
    <property type="entry name" value="DUF488-N3a"/>
    <property type="match status" value="1"/>
</dbReference>
<keyword evidence="4" id="KW-1185">Reference proteome</keyword>
<evidence type="ECO:0000256" key="1">
    <source>
        <dbReference type="SAM" id="MobiDB-lite"/>
    </source>
</evidence>
<feature type="domain" description="DUF488" evidence="2">
    <location>
        <begin position="21"/>
        <end position="132"/>
    </location>
</feature>
<sequence>MTVHTTYFGGLAGLDVETDAVLAVVRRPHDFIDDVTDRNVAALAPPESLLTAYKRVEDAAETDGEPLPAKIAWESVSFEARYRRRLQNYAGANRALSKLRNRLRDGETLTLACWEKNPQWCHRRVLADVLVEPLGDVAVEHHPEPFVPEPEPRDTSLTTFGGDEA</sequence>
<protein>
    <recommendedName>
        <fullName evidence="2">DUF488 domain-containing protein</fullName>
    </recommendedName>
</protein>
<evidence type="ECO:0000259" key="2">
    <source>
        <dbReference type="Pfam" id="PF22751"/>
    </source>
</evidence>
<organism evidence="3 4">
    <name type="scientific">Halarchaeum grantii</name>
    <dbReference type="NCBI Taxonomy" id="1193105"/>
    <lineage>
        <taxon>Archaea</taxon>
        <taxon>Methanobacteriati</taxon>
        <taxon>Methanobacteriota</taxon>
        <taxon>Stenosarchaea group</taxon>
        <taxon>Halobacteria</taxon>
        <taxon>Halobacteriales</taxon>
        <taxon>Halobacteriaceae</taxon>
    </lineage>
</organism>
<feature type="region of interest" description="Disordered" evidence="1">
    <location>
        <begin position="142"/>
        <end position="165"/>
    </location>
</feature>
<name>A0A830ESR7_9EURY</name>
<gene>
    <name evidence="3" type="ORF">GCM10009037_06840</name>
</gene>
<dbReference type="AlphaFoldDB" id="A0A830ESR7"/>
<dbReference type="RefSeq" id="WP_188878884.1">
    <property type="nucleotide sequence ID" value="NZ_BMPF01000001.1"/>
</dbReference>
<reference evidence="3 4" key="1">
    <citation type="journal article" date="2019" name="Int. J. Syst. Evol. Microbiol.">
        <title>The Global Catalogue of Microorganisms (GCM) 10K type strain sequencing project: providing services to taxonomists for standard genome sequencing and annotation.</title>
        <authorList>
            <consortium name="The Broad Institute Genomics Platform"/>
            <consortium name="The Broad Institute Genome Sequencing Center for Infectious Disease"/>
            <person name="Wu L."/>
            <person name="Ma J."/>
        </authorList>
    </citation>
    <scope>NUCLEOTIDE SEQUENCE [LARGE SCALE GENOMIC DNA]</scope>
    <source>
        <strain evidence="3 4">JCM 19585</strain>
    </source>
</reference>
<dbReference type="InterPro" id="IPR054495">
    <property type="entry name" value="DUF488-N3a"/>
</dbReference>